<dbReference type="GeneID" id="58766346"/>
<dbReference type="KEGG" id="pmol:CLJ08_10085"/>
<organism evidence="1 3">
    <name type="scientific">Pseudomonas mosselii</name>
    <dbReference type="NCBI Taxonomy" id="78327"/>
    <lineage>
        <taxon>Bacteria</taxon>
        <taxon>Pseudomonadati</taxon>
        <taxon>Pseudomonadota</taxon>
        <taxon>Gammaproteobacteria</taxon>
        <taxon>Pseudomonadales</taxon>
        <taxon>Pseudomonadaceae</taxon>
        <taxon>Pseudomonas</taxon>
    </lineage>
</organism>
<evidence type="ECO:0000313" key="2">
    <source>
        <dbReference type="EMBL" id="MDH1631709.1"/>
    </source>
</evidence>
<evidence type="ECO:0000313" key="1">
    <source>
        <dbReference type="EMBL" id="MBA6063296.1"/>
    </source>
</evidence>
<dbReference type="EMBL" id="JACGDE010000001">
    <property type="protein sequence ID" value="MBA6063296.1"/>
    <property type="molecule type" value="Genomic_DNA"/>
</dbReference>
<accession>A0A1X1NSG5</accession>
<reference evidence="1 3" key="1">
    <citation type="submission" date="2020-07" db="EMBL/GenBank/DDBJ databases">
        <title>Diversity of carbapenemase encoding genes among Pseudomonas putida group clinical isolates in a tertiary Brazilian hospital.</title>
        <authorList>
            <person name="Alberto-Lei F."/>
            <person name="Nodari C.S."/>
            <person name="Streling A.P."/>
            <person name="Paulino J.T."/>
            <person name="Bessa-Neto F.O."/>
            <person name="Cayo R."/>
            <person name="Gales A.C."/>
        </authorList>
    </citation>
    <scope>NUCLEOTIDE SEQUENCE [LARGE SCALE GENOMIC DNA]</scope>
    <source>
        <strain evidence="1 3">14802</strain>
    </source>
</reference>
<name>A0A1X1NSG5_9PSED</name>
<comment type="caution">
    <text evidence="1">The sequence shown here is derived from an EMBL/GenBank/DDBJ whole genome shotgun (WGS) entry which is preliminary data.</text>
</comment>
<dbReference type="EMBL" id="JAOCGG010000032">
    <property type="protein sequence ID" value="MDH1631709.1"/>
    <property type="molecule type" value="Genomic_DNA"/>
</dbReference>
<dbReference type="Proteomes" id="UP000541770">
    <property type="component" value="Unassembled WGS sequence"/>
</dbReference>
<dbReference type="RefSeq" id="WP_084943295.1">
    <property type="nucleotide sequence ID" value="NZ_BQIT01000012.1"/>
</dbReference>
<reference evidence="2" key="2">
    <citation type="submission" date="2022-09" db="EMBL/GenBank/DDBJ databases">
        <title>Intensive care unit water sources are persistently colonized with multi-drug resistant bacteria and are the site of extensive horizontal gene transfer of antibiotic resistance genes.</title>
        <authorList>
            <person name="Diorio-Toth L."/>
        </authorList>
    </citation>
    <scope>NUCLEOTIDE SEQUENCE</scope>
    <source>
        <strain evidence="2">GD03782</strain>
    </source>
</reference>
<dbReference type="Proteomes" id="UP001160882">
    <property type="component" value="Unassembled WGS sequence"/>
</dbReference>
<protein>
    <submittedName>
        <fullName evidence="1">Molecular chaperone Tir</fullName>
    </submittedName>
</protein>
<proteinExistence type="predicted"/>
<sequence length="159" mass="18201">MPVFISYHQNERLDAFILNERLLLEGIPTQLVPFDSEGQTHDDLHGSFCQHMADATHWIGVLCEAYTEDLWTAWLLGAAAMADRRVTFYHPDSTELPQGLRKWPVMRERAHIDLFVRAYHDEQTFGRAMASPAGDGVVSDRDNADFFHADLKAKIRRGF</sequence>
<evidence type="ECO:0000313" key="3">
    <source>
        <dbReference type="Proteomes" id="UP000541770"/>
    </source>
</evidence>
<dbReference type="AlphaFoldDB" id="A0A1X1NSG5"/>
<gene>
    <name evidence="1" type="ORF">H4C75_00790</name>
    <name evidence="2" type="ORF">N5I14_15790</name>
</gene>